<proteinExistence type="predicted"/>
<feature type="compositionally biased region" description="Polar residues" evidence="1">
    <location>
        <begin position="1"/>
        <end position="13"/>
    </location>
</feature>
<evidence type="ECO:0000256" key="1">
    <source>
        <dbReference type="SAM" id="MobiDB-lite"/>
    </source>
</evidence>
<dbReference type="EnsemblPlants" id="OB06G36070.1">
    <property type="protein sequence ID" value="OB06G36070.1"/>
    <property type="gene ID" value="OB06G36070"/>
</dbReference>
<evidence type="ECO:0000313" key="3">
    <source>
        <dbReference type="Proteomes" id="UP000006038"/>
    </source>
</evidence>
<dbReference type="PANTHER" id="PTHR31551">
    <property type="entry name" value="PRE-MRNA-SPLICING FACTOR CWF18"/>
    <property type="match status" value="1"/>
</dbReference>
<accession>J3MHW3</accession>
<reference evidence="2" key="2">
    <citation type="submission" date="2013-04" db="UniProtKB">
        <authorList>
            <consortium name="EnsemblPlants"/>
        </authorList>
    </citation>
    <scope>IDENTIFICATION</scope>
</reference>
<feature type="compositionally biased region" description="Basic and acidic residues" evidence="1">
    <location>
        <begin position="23"/>
        <end position="42"/>
    </location>
</feature>
<sequence length="132" mass="14868">NGNHDTIAQQLENPTLPAPLHTPEVEEASKENITPREDSDKVNDDDDIPAMKFRNYLPHDEQLRGGKLAPVSLPNFEDPISAETAEPKQLEDPFGNIAPKNPNWDLKRDVQKRIDKLEKRTQKALAEIADIV</sequence>
<dbReference type="eggNOG" id="KOG3407">
    <property type="taxonomic scope" value="Eukaryota"/>
</dbReference>
<dbReference type="GO" id="GO:0071014">
    <property type="term" value="C:post-mRNA release spliceosomal complex"/>
    <property type="evidence" value="ECO:0007669"/>
    <property type="project" value="TreeGrafter"/>
</dbReference>
<feature type="region of interest" description="Disordered" evidence="1">
    <location>
        <begin position="66"/>
        <end position="104"/>
    </location>
</feature>
<dbReference type="Pfam" id="PF08315">
    <property type="entry name" value="cwf18"/>
    <property type="match status" value="1"/>
</dbReference>
<dbReference type="AlphaFoldDB" id="J3MHW3"/>
<evidence type="ECO:0000313" key="2">
    <source>
        <dbReference type="EnsemblPlants" id="OB06G36070.1"/>
    </source>
</evidence>
<dbReference type="STRING" id="4533.J3MHW3"/>
<dbReference type="GO" id="GO:0005684">
    <property type="term" value="C:U2-type spliceosomal complex"/>
    <property type="evidence" value="ECO:0007669"/>
    <property type="project" value="TreeGrafter"/>
</dbReference>
<name>J3MHW3_ORYBR</name>
<dbReference type="HOGENOM" id="CLU_091076_2_0_1"/>
<protein>
    <recommendedName>
        <fullName evidence="4">Coiled-coil domain-containing protein 12</fullName>
    </recommendedName>
</protein>
<keyword evidence="3" id="KW-1185">Reference proteome</keyword>
<organism evidence="2">
    <name type="scientific">Oryza brachyantha</name>
    <name type="common">malo sina</name>
    <dbReference type="NCBI Taxonomy" id="4533"/>
    <lineage>
        <taxon>Eukaryota</taxon>
        <taxon>Viridiplantae</taxon>
        <taxon>Streptophyta</taxon>
        <taxon>Embryophyta</taxon>
        <taxon>Tracheophyta</taxon>
        <taxon>Spermatophyta</taxon>
        <taxon>Magnoliopsida</taxon>
        <taxon>Liliopsida</taxon>
        <taxon>Poales</taxon>
        <taxon>Poaceae</taxon>
        <taxon>BOP clade</taxon>
        <taxon>Oryzoideae</taxon>
        <taxon>Oryzeae</taxon>
        <taxon>Oryzinae</taxon>
        <taxon>Oryza</taxon>
    </lineage>
</organism>
<reference evidence="2" key="1">
    <citation type="journal article" date="2013" name="Nat. Commun.">
        <title>Whole-genome sequencing of Oryza brachyantha reveals mechanisms underlying Oryza genome evolution.</title>
        <authorList>
            <person name="Chen J."/>
            <person name="Huang Q."/>
            <person name="Gao D."/>
            <person name="Wang J."/>
            <person name="Lang Y."/>
            <person name="Liu T."/>
            <person name="Li B."/>
            <person name="Bai Z."/>
            <person name="Luis Goicoechea J."/>
            <person name="Liang C."/>
            <person name="Chen C."/>
            <person name="Zhang W."/>
            <person name="Sun S."/>
            <person name="Liao Y."/>
            <person name="Zhang X."/>
            <person name="Yang L."/>
            <person name="Song C."/>
            <person name="Wang M."/>
            <person name="Shi J."/>
            <person name="Liu G."/>
            <person name="Liu J."/>
            <person name="Zhou H."/>
            <person name="Zhou W."/>
            <person name="Yu Q."/>
            <person name="An N."/>
            <person name="Chen Y."/>
            <person name="Cai Q."/>
            <person name="Wang B."/>
            <person name="Liu B."/>
            <person name="Min J."/>
            <person name="Huang Y."/>
            <person name="Wu H."/>
            <person name="Li Z."/>
            <person name="Zhang Y."/>
            <person name="Yin Y."/>
            <person name="Song W."/>
            <person name="Jiang J."/>
            <person name="Jackson S.A."/>
            <person name="Wing R.A."/>
            <person name="Wang J."/>
            <person name="Chen M."/>
        </authorList>
    </citation>
    <scope>NUCLEOTIDE SEQUENCE [LARGE SCALE GENOMIC DNA]</scope>
    <source>
        <strain evidence="2">cv. IRGC 101232</strain>
    </source>
</reference>
<dbReference type="Proteomes" id="UP000006038">
    <property type="component" value="Chromosome 6"/>
</dbReference>
<dbReference type="Gramene" id="OB06G36070.1">
    <property type="protein sequence ID" value="OB06G36070.1"/>
    <property type="gene ID" value="OB06G36070"/>
</dbReference>
<evidence type="ECO:0008006" key="4">
    <source>
        <dbReference type="Google" id="ProtNLM"/>
    </source>
</evidence>
<dbReference type="PANTHER" id="PTHR31551:SF1">
    <property type="entry name" value="COILED-COIL DOMAIN-CONTAINING PROTEIN 12"/>
    <property type="match status" value="1"/>
</dbReference>
<dbReference type="InterPro" id="IPR013169">
    <property type="entry name" value="mRNA_splic_Cwf18-like"/>
</dbReference>
<feature type="region of interest" description="Disordered" evidence="1">
    <location>
        <begin position="1"/>
        <end position="48"/>
    </location>
</feature>